<dbReference type="STRING" id="1286171.EAL2_c08660"/>
<feature type="domain" description="HTH tetR-type" evidence="5">
    <location>
        <begin position="4"/>
        <end position="64"/>
    </location>
</feature>
<feature type="DNA-binding region" description="H-T-H motif" evidence="4">
    <location>
        <begin position="27"/>
        <end position="46"/>
    </location>
</feature>
<keyword evidence="2 4" id="KW-0238">DNA-binding</keyword>
<dbReference type="InterPro" id="IPR001647">
    <property type="entry name" value="HTH_TetR"/>
</dbReference>
<protein>
    <submittedName>
        <fullName evidence="6">Transcriptional regulator, TetR family</fullName>
    </submittedName>
</protein>
<dbReference type="EMBL" id="CP007452">
    <property type="protein sequence ID" value="AHM56166.1"/>
    <property type="molecule type" value="Genomic_DNA"/>
</dbReference>
<dbReference type="OrthoDB" id="9814200at2"/>
<organism evidence="6 7">
    <name type="scientific">Peptoclostridium acidaminophilum DSM 3953</name>
    <dbReference type="NCBI Taxonomy" id="1286171"/>
    <lineage>
        <taxon>Bacteria</taxon>
        <taxon>Bacillati</taxon>
        <taxon>Bacillota</taxon>
        <taxon>Clostridia</taxon>
        <taxon>Peptostreptococcales</taxon>
        <taxon>Peptoclostridiaceae</taxon>
        <taxon>Peptoclostridium</taxon>
    </lineage>
</organism>
<dbReference type="PANTHER" id="PTHR43479">
    <property type="entry name" value="ACREF/ENVCD OPERON REPRESSOR-RELATED"/>
    <property type="match status" value="1"/>
</dbReference>
<dbReference type="Proteomes" id="UP000019591">
    <property type="component" value="Chromosome"/>
</dbReference>
<dbReference type="RefSeq" id="WP_025435186.1">
    <property type="nucleotide sequence ID" value="NZ_CP007452.1"/>
</dbReference>
<name>W8U5G7_PEPAC</name>
<proteinExistence type="predicted"/>
<evidence type="ECO:0000256" key="4">
    <source>
        <dbReference type="PROSITE-ProRule" id="PRU00335"/>
    </source>
</evidence>
<keyword evidence="7" id="KW-1185">Reference proteome</keyword>
<sequence>MQFADTKWKIIHASRKVFAEKGFHNAKMEDIADEAGVGKGTIYDYFSSKKELFETMIKEMAMGFRKLIQENISEDMDFDEKLKALARVKFEIIKNHKDIENLVFKNFSNFDESLMGWLEKIRNEMLEYFEGVMQEGIDSGRIKDINPKYATLMYIGGLHFLSHYICHMEDADYEKEKESALDTFLSIMFKGLEKKCL</sequence>
<dbReference type="Gene3D" id="1.10.357.10">
    <property type="entry name" value="Tetracycline Repressor, domain 2"/>
    <property type="match status" value="1"/>
</dbReference>
<evidence type="ECO:0000259" key="5">
    <source>
        <dbReference type="PROSITE" id="PS50977"/>
    </source>
</evidence>
<keyword evidence="1" id="KW-0805">Transcription regulation</keyword>
<dbReference type="AlphaFoldDB" id="W8U5G7"/>
<dbReference type="PRINTS" id="PR00455">
    <property type="entry name" value="HTHTETR"/>
</dbReference>
<dbReference type="InterPro" id="IPR041490">
    <property type="entry name" value="KstR2_TetR_C"/>
</dbReference>
<dbReference type="eggNOG" id="COG1309">
    <property type="taxonomic scope" value="Bacteria"/>
</dbReference>
<dbReference type="Pfam" id="PF00440">
    <property type="entry name" value="TetR_N"/>
    <property type="match status" value="1"/>
</dbReference>
<dbReference type="GO" id="GO:0045892">
    <property type="term" value="P:negative regulation of DNA-templated transcription"/>
    <property type="evidence" value="ECO:0007669"/>
    <property type="project" value="UniProtKB-ARBA"/>
</dbReference>
<dbReference type="InterPro" id="IPR036271">
    <property type="entry name" value="Tet_transcr_reg_TetR-rel_C_sf"/>
</dbReference>
<dbReference type="HOGENOM" id="CLU_069356_12_2_9"/>
<dbReference type="SUPFAM" id="SSF48498">
    <property type="entry name" value="Tetracyclin repressor-like, C-terminal domain"/>
    <property type="match status" value="1"/>
</dbReference>
<evidence type="ECO:0000256" key="3">
    <source>
        <dbReference type="ARBA" id="ARBA00023163"/>
    </source>
</evidence>
<evidence type="ECO:0000313" key="7">
    <source>
        <dbReference type="Proteomes" id="UP000019591"/>
    </source>
</evidence>
<dbReference type="PATRIC" id="fig|1286171.3.peg.814"/>
<dbReference type="InterPro" id="IPR009057">
    <property type="entry name" value="Homeodomain-like_sf"/>
</dbReference>
<dbReference type="KEGG" id="eac:EAL2_c08660"/>
<dbReference type="SUPFAM" id="SSF46689">
    <property type="entry name" value="Homeodomain-like"/>
    <property type="match status" value="1"/>
</dbReference>
<accession>W8U5G7</accession>
<dbReference type="GO" id="GO:0003677">
    <property type="term" value="F:DNA binding"/>
    <property type="evidence" value="ECO:0007669"/>
    <property type="project" value="UniProtKB-UniRule"/>
</dbReference>
<evidence type="ECO:0000313" key="6">
    <source>
        <dbReference type="EMBL" id="AHM56166.1"/>
    </source>
</evidence>
<evidence type="ECO:0000256" key="1">
    <source>
        <dbReference type="ARBA" id="ARBA00023015"/>
    </source>
</evidence>
<gene>
    <name evidence="6" type="ORF">EAL2_c08660</name>
</gene>
<dbReference type="Pfam" id="PF17932">
    <property type="entry name" value="TetR_C_24"/>
    <property type="match status" value="1"/>
</dbReference>
<reference evidence="6 7" key="1">
    <citation type="journal article" date="2014" name="Genome Announc.">
        <title>Complete Genome Sequence of Amino Acid-Utilizing Eubacterium acidaminophilum al-2 (DSM 3953).</title>
        <authorList>
            <person name="Poehlein A."/>
            <person name="Andreesen J.R."/>
            <person name="Daniel R."/>
        </authorList>
    </citation>
    <scope>NUCLEOTIDE SEQUENCE [LARGE SCALE GENOMIC DNA]</scope>
    <source>
        <strain evidence="6 7">DSM 3953</strain>
    </source>
</reference>
<keyword evidence="3" id="KW-0804">Transcription</keyword>
<dbReference type="InterPro" id="IPR050624">
    <property type="entry name" value="HTH-type_Tx_Regulator"/>
</dbReference>
<dbReference type="FunFam" id="1.10.10.60:FF:000141">
    <property type="entry name" value="TetR family transcriptional regulator"/>
    <property type="match status" value="1"/>
</dbReference>
<dbReference type="PROSITE" id="PS50977">
    <property type="entry name" value="HTH_TETR_2"/>
    <property type="match status" value="1"/>
</dbReference>
<evidence type="ECO:0000256" key="2">
    <source>
        <dbReference type="ARBA" id="ARBA00023125"/>
    </source>
</evidence>
<dbReference type="Gene3D" id="1.10.10.60">
    <property type="entry name" value="Homeodomain-like"/>
    <property type="match status" value="1"/>
</dbReference>
<dbReference type="PANTHER" id="PTHR43479:SF11">
    <property type="entry name" value="ACREF_ENVCD OPERON REPRESSOR-RELATED"/>
    <property type="match status" value="1"/>
</dbReference>